<evidence type="ECO:0000256" key="2">
    <source>
        <dbReference type="SAM" id="MobiDB-lite"/>
    </source>
</evidence>
<dbReference type="HOGENOM" id="CLU_076931_0_0_1"/>
<proteinExistence type="predicted"/>
<evidence type="ECO:0008006" key="5">
    <source>
        <dbReference type="Google" id="ProtNLM"/>
    </source>
</evidence>
<dbReference type="Proteomes" id="UP000027222">
    <property type="component" value="Unassembled WGS sequence"/>
</dbReference>
<sequence length="314" mass="36001">MASQSEDASSKRIWANNPQRDERLLAWMDGHPVEKNILFSKTGYPRRRKADKSMPSSKGHCYMLASKAVFSEDENPEIREAVAKNPHHFAISTQNHIHSWIRKYQQFNEEIGADASNLAVEDIKVGTQAHKAVEAQLEYFPLWKRLHIHWRTYPHINVYYYQSEEPDQEQGSVAPPVTPAPATPKRRRTASKKLAASGEISQLDHEVEVIVIDNEEESQEDSDVKPTPGGSKRKRDHADLDDNPRGILNPAQKHERYMAELALKLQEKKNETEIRRLELASEERRRLQENQHEIMKLAIQAGNTLLSNLAVQPQ</sequence>
<keyword evidence="1" id="KW-0175">Coiled coil</keyword>
<reference evidence="4" key="1">
    <citation type="journal article" date="2014" name="Proc. Natl. Acad. Sci. U.S.A.">
        <title>Extensive sampling of basidiomycete genomes demonstrates inadequacy of the white-rot/brown-rot paradigm for wood decay fungi.</title>
        <authorList>
            <person name="Riley R."/>
            <person name="Salamov A.A."/>
            <person name="Brown D.W."/>
            <person name="Nagy L.G."/>
            <person name="Floudas D."/>
            <person name="Held B.W."/>
            <person name="Levasseur A."/>
            <person name="Lombard V."/>
            <person name="Morin E."/>
            <person name="Otillar R."/>
            <person name="Lindquist E.A."/>
            <person name="Sun H."/>
            <person name="LaButti K.M."/>
            <person name="Schmutz J."/>
            <person name="Jabbour D."/>
            <person name="Luo H."/>
            <person name="Baker S.E."/>
            <person name="Pisabarro A.G."/>
            <person name="Walton J.D."/>
            <person name="Blanchette R.A."/>
            <person name="Henrissat B."/>
            <person name="Martin F."/>
            <person name="Cullen D."/>
            <person name="Hibbett D.S."/>
            <person name="Grigoriev I.V."/>
        </authorList>
    </citation>
    <scope>NUCLEOTIDE SEQUENCE [LARGE SCALE GENOMIC DNA]</scope>
    <source>
        <strain evidence="4">CBS 339.88</strain>
    </source>
</reference>
<gene>
    <name evidence="3" type="ORF">GALMADRAFT_155716</name>
</gene>
<feature type="region of interest" description="Disordered" evidence="2">
    <location>
        <begin position="213"/>
        <end position="251"/>
    </location>
</feature>
<name>A0A067TAZ4_GALM3</name>
<dbReference type="EMBL" id="KL142377">
    <property type="protein sequence ID" value="KDR77054.1"/>
    <property type="molecule type" value="Genomic_DNA"/>
</dbReference>
<evidence type="ECO:0000313" key="4">
    <source>
        <dbReference type="Proteomes" id="UP000027222"/>
    </source>
</evidence>
<dbReference type="OrthoDB" id="3182376at2759"/>
<feature type="region of interest" description="Disordered" evidence="2">
    <location>
        <begin position="166"/>
        <end position="198"/>
    </location>
</feature>
<feature type="coiled-coil region" evidence="1">
    <location>
        <begin position="251"/>
        <end position="297"/>
    </location>
</feature>
<keyword evidence="4" id="KW-1185">Reference proteome</keyword>
<evidence type="ECO:0000256" key="1">
    <source>
        <dbReference type="SAM" id="Coils"/>
    </source>
</evidence>
<organism evidence="3 4">
    <name type="scientific">Galerina marginata (strain CBS 339.88)</name>
    <dbReference type="NCBI Taxonomy" id="685588"/>
    <lineage>
        <taxon>Eukaryota</taxon>
        <taxon>Fungi</taxon>
        <taxon>Dikarya</taxon>
        <taxon>Basidiomycota</taxon>
        <taxon>Agaricomycotina</taxon>
        <taxon>Agaricomycetes</taxon>
        <taxon>Agaricomycetidae</taxon>
        <taxon>Agaricales</taxon>
        <taxon>Agaricineae</taxon>
        <taxon>Strophariaceae</taxon>
        <taxon>Galerina</taxon>
    </lineage>
</organism>
<dbReference type="AlphaFoldDB" id="A0A067TAZ4"/>
<accession>A0A067TAZ4</accession>
<evidence type="ECO:0000313" key="3">
    <source>
        <dbReference type="EMBL" id="KDR77054.1"/>
    </source>
</evidence>
<dbReference type="STRING" id="685588.A0A067TAZ4"/>
<protein>
    <recommendedName>
        <fullName evidence="5">No apical meristem-associated C-terminal domain-containing protein</fullName>
    </recommendedName>
</protein>